<accession>A0AAD6HHV4</accession>
<evidence type="ECO:0000256" key="5">
    <source>
        <dbReference type="PIRSR" id="PIRSR001221-1"/>
    </source>
</evidence>
<dbReference type="PROSITE" id="PS00571">
    <property type="entry name" value="AMIDASES"/>
    <property type="match status" value="1"/>
</dbReference>
<evidence type="ECO:0000313" key="8">
    <source>
        <dbReference type="EMBL" id="KAJ5716534.1"/>
    </source>
</evidence>
<dbReference type="InterPro" id="IPR036928">
    <property type="entry name" value="AS_sf"/>
</dbReference>
<evidence type="ECO:0000256" key="4">
    <source>
        <dbReference type="ARBA" id="ARBA00022801"/>
    </source>
</evidence>
<dbReference type="Proteomes" id="UP001215712">
    <property type="component" value="Unassembled WGS sequence"/>
</dbReference>
<proteinExistence type="inferred from homology"/>
<feature type="binding site" evidence="6">
    <location>
        <position position="221"/>
    </location>
    <ligand>
        <name>substrate</name>
    </ligand>
</feature>
<comment type="similarity">
    <text evidence="2">Belongs to the amidase family.</text>
</comment>
<evidence type="ECO:0000256" key="6">
    <source>
        <dbReference type="PIRSR" id="PIRSR001221-2"/>
    </source>
</evidence>
<gene>
    <name evidence="8" type="ORF">N7493_008445</name>
</gene>
<keyword evidence="9" id="KW-1185">Reference proteome</keyword>
<evidence type="ECO:0000256" key="1">
    <source>
        <dbReference type="ARBA" id="ARBA00001311"/>
    </source>
</evidence>
<dbReference type="AlphaFoldDB" id="A0AAD6HHV4"/>
<comment type="caution">
    <text evidence="8">The sequence shown here is derived from an EMBL/GenBank/DDBJ whole genome shotgun (WGS) entry which is preliminary data.</text>
</comment>
<organism evidence="8 9">
    <name type="scientific">Penicillium malachiteum</name>
    <dbReference type="NCBI Taxonomy" id="1324776"/>
    <lineage>
        <taxon>Eukaryota</taxon>
        <taxon>Fungi</taxon>
        <taxon>Dikarya</taxon>
        <taxon>Ascomycota</taxon>
        <taxon>Pezizomycotina</taxon>
        <taxon>Eurotiomycetes</taxon>
        <taxon>Eurotiomycetidae</taxon>
        <taxon>Eurotiales</taxon>
        <taxon>Aspergillaceae</taxon>
        <taxon>Penicillium</taxon>
    </lineage>
</organism>
<evidence type="ECO:0000313" key="9">
    <source>
        <dbReference type="Proteomes" id="UP001215712"/>
    </source>
</evidence>
<feature type="active site" description="Charge relay system" evidence="5">
    <location>
        <position position="221"/>
    </location>
</feature>
<dbReference type="EMBL" id="JAQJAN010000012">
    <property type="protein sequence ID" value="KAJ5716534.1"/>
    <property type="molecule type" value="Genomic_DNA"/>
</dbReference>
<keyword evidence="4" id="KW-0378">Hydrolase</keyword>
<feature type="binding site" evidence="6">
    <location>
        <position position="195"/>
    </location>
    <ligand>
        <name>substrate</name>
    </ligand>
</feature>
<dbReference type="InterPro" id="IPR023631">
    <property type="entry name" value="Amidase_dom"/>
</dbReference>
<feature type="domain" description="Amidase" evidence="7">
    <location>
        <begin position="91"/>
        <end position="555"/>
    </location>
</feature>
<comment type="catalytic activity">
    <reaction evidence="1">
        <text>a monocarboxylic acid amide + H2O = a monocarboxylate + NH4(+)</text>
        <dbReference type="Rhea" id="RHEA:12020"/>
        <dbReference type="ChEBI" id="CHEBI:15377"/>
        <dbReference type="ChEBI" id="CHEBI:28938"/>
        <dbReference type="ChEBI" id="CHEBI:35757"/>
        <dbReference type="ChEBI" id="CHEBI:83628"/>
        <dbReference type="EC" id="3.5.1.4"/>
    </reaction>
</comment>
<dbReference type="Pfam" id="PF01425">
    <property type="entry name" value="Amidase"/>
    <property type="match status" value="1"/>
</dbReference>
<dbReference type="EC" id="3.5.1.4" evidence="3"/>
<dbReference type="InterPro" id="IPR020556">
    <property type="entry name" value="Amidase_CS"/>
</dbReference>
<evidence type="ECO:0000259" key="7">
    <source>
        <dbReference type="Pfam" id="PF01425"/>
    </source>
</evidence>
<protein>
    <recommendedName>
        <fullName evidence="3">amidase</fullName>
        <ecNumber evidence="3">3.5.1.4</ecNumber>
    </recommendedName>
</protein>
<feature type="active site" description="Charge relay system" evidence="5">
    <location>
        <position position="146"/>
    </location>
</feature>
<sequence>MDSINKPDSWEEKAARKREECANRIPTEWRLSDAFMAKFSTPLAENKNDFIRNAAIRESGILTERELRITEEYTVAELLYALANSHLTSVEVTLAYCKRAAVAQQLVSCLTETLFEEAQQRAQYLDDLRSQGKLAGPLHGLPVSLKDNFHYKGREATTGMVSFIGGTSTKNTALVDILLRLGAVLYVKTNVPQTMMTSDSHNNVFGRTLNPWNTRLGPGGSSGGEGALIALRGSPIGLGTDIAGSIRIPTHFCGTYGFKPSTSRIPNGFMRTCSTPGLKFILSSTGPLSLDLNGIEIFLKAIFSIRPALYDSTALDIPWRDVPGKPVLRIGVMQETFLFPLHPPIRRALNEAVSLLEAQGHEIVHLNEHNFELLEANDIAWNIFNLDQAARDLIIKSGEPVVPAIGIIMQQIEKVKNTFPYFLGQPTDCDRMETLANLNVRREKLRQRYRNRWLRYELDICIAPSSQNTAVSHDTSGIAPYATFLNTLDYPACILPFGEVNELDNEEFKLVNELTDKEYKLQEGQVAVEYDYELLKGTPTSIQCFTMTMQDEECLQMAKQIDECLKGGKKV</sequence>
<feature type="binding site" evidence="6">
    <location>
        <begin position="242"/>
        <end position="245"/>
    </location>
    <ligand>
        <name>substrate</name>
    </ligand>
</feature>
<name>A0AAD6HHV4_9EURO</name>
<dbReference type="PANTHER" id="PTHR46072">
    <property type="entry name" value="AMIDASE-RELATED-RELATED"/>
    <property type="match status" value="1"/>
</dbReference>
<dbReference type="SUPFAM" id="SSF75304">
    <property type="entry name" value="Amidase signature (AS) enzymes"/>
    <property type="match status" value="1"/>
</dbReference>
<dbReference type="Gene3D" id="3.90.1300.10">
    <property type="entry name" value="Amidase signature (AS) domain"/>
    <property type="match status" value="1"/>
</dbReference>
<evidence type="ECO:0000256" key="3">
    <source>
        <dbReference type="ARBA" id="ARBA00012922"/>
    </source>
</evidence>
<dbReference type="PANTHER" id="PTHR46072:SF3">
    <property type="entry name" value="AMIDASE"/>
    <property type="match status" value="1"/>
</dbReference>
<dbReference type="PIRSF" id="PIRSF001221">
    <property type="entry name" value="Amidase_fungi"/>
    <property type="match status" value="1"/>
</dbReference>
<evidence type="ECO:0000256" key="2">
    <source>
        <dbReference type="ARBA" id="ARBA00009199"/>
    </source>
</evidence>
<reference evidence="8" key="1">
    <citation type="journal article" date="2023" name="IMA Fungus">
        <title>Comparative genomic study of the Penicillium genus elucidates a diverse pangenome and 15 lateral gene transfer events.</title>
        <authorList>
            <person name="Petersen C."/>
            <person name="Sorensen T."/>
            <person name="Nielsen M.R."/>
            <person name="Sondergaard T.E."/>
            <person name="Sorensen J.L."/>
            <person name="Fitzpatrick D.A."/>
            <person name="Frisvad J.C."/>
            <person name="Nielsen K.L."/>
        </authorList>
    </citation>
    <scope>NUCLEOTIDE SEQUENCE</scope>
    <source>
        <strain evidence="8">IBT 17514</strain>
    </source>
</reference>
<reference evidence="8" key="2">
    <citation type="submission" date="2023-01" db="EMBL/GenBank/DDBJ databases">
        <authorList>
            <person name="Petersen C."/>
        </authorList>
    </citation>
    <scope>NUCLEOTIDE SEQUENCE</scope>
    <source>
        <strain evidence="8">IBT 17514</strain>
    </source>
</reference>
<feature type="active site" description="Acyl-ester intermediate" evidence="5">
    <location>
        <position position="245"/>
    </location>
</feature>
<dbReference type="GO" id="GO:0004040">
    <property type="term" value="F:amidase activity"/>
    <property type="evidence" value="ECO:0007669"/>
    <property type="project" value="UniProtKB-EC"/>
</dbReference>